<keyword evidence="5" id="KW-1185">Reference proteome</keyword>
<evidence type="ECO:0000256" key="2">
    <source>
        <dbReference type="SAM" id="MobiDB-lite"/>
    </source>
</evidence>
<evidence type="ECO:0000313" key="4">
    <source>
        <dbReference type="EMBL" id="NMR20872.1"/>
    </source>
</evidence>
<name>A0A7Y0M1T1_CELFI</name>
<feature type="region of interest" description="Disordered" evidence="2">
    <location>
        <begin position="127"/>
        <end position="153"/>
    </location>
</feature>
<dbReference type="PANTHER" id="PTHR46656:SF3">
    <property type="entry name" value="PUTATIVE-RELATED"/>
    <property type="match status" value="1"/>
</dbReference>
<dbReference type="AlphaFoldDB" id="A0A7Y0M1T1"/>
<dbReference type="EMBL" id="JABCJJ010000018">
    <property type="protein sequence ID" value="NMR20872.1"/>
    <property type="molecule type" value="Genomic_DNA"/>
</dbReference>
<keyword evidence="1 4" id="KW-0808">Transferase</keyword>
<dbReference type="CDD" id="cd01635">
    <property type="entry name" value="Glycosyltransferase_GTB-type"/>
    <property type="match status" value="1"/>
</dbReference>
<comment type="caution">
    <text evidence="4">The sequence shown here is derived from an EMBL/GenBank/DDBJ whole genome shotgun (WGS) entry which is preliminary data.</text>
</comment>
<accession>A0A7Y0M1T1</accession>
<dbReference type="Gene3D" id="3.40.50.2000">
    <property type="entry name" value="Glycogen Phosphorylase B"/>
    <property type="match status" value="1"/>
</dbReference>
<proteinExistence type="predicted"/>
<feature type="compositionally biased region" description="Low complexity" evidence="2">
    <location>
        <begin position="445"/>
        <end position="467"/>
    </location>
</feature>
<evidence type="ECO:0000256" key="1">
    <source>
        <dbReference type="ARBA" id="ARBA00022679"/>
    </source>
</evidence>
<dbReference type="Pfam" id="PF00534">
    <property type="entry name" value="Glycos_transf_1"/>
    <property type="match status" value="1"/>
</dbReference>
<dbReference type="InterPro" id="IPR001296">
    <property type="entry name" value="Glyco_trans_1"/>
</dbReference>
<gene>
    <name evidence="4" type="ORF">HIR71_11690</name>
</gene>
<dbReference type="GO" id="GO:0016757">
    <property type="term" value="F:glycosyltransferase activity"/>
    <property type="evidence" value="ECO:0007669"/>
    <property type="project" value="InterPro"/>
</dbReference>
<organism evidence="4 5">
    <name type="scientific">Cellulomonas fimi</name>
    <dbReference type="NCBI Taxonomy" id="1708"/>
    <lineage>
        <taxon>Bacteria</taxon>
        <taxon>Bacillati</taxon>
        <taxon>Actinomycetota</taxon>
        <taxon>Actinomycetes</taxon>
        <taxon>Micrococcales</taxon>
        <taxon>Cellulomonadaceae</taxon>
        <taxon>Cellulomonas</taxon>
    </lineage>
</organism>
<feature type="domain" description="Glycosyl transferase family 1" evidence="3">
    <location>
        <begin position="644"/>
        <end position="754"/>
    </location>
</feature>
<evidence type="ECO:0000313" key="5">
    <source>
        <dbReference type="Proteomes" id="UP000562124"/>
    </source>
</evidence>
<protein>
    <submittedName>
        <fullName evidence="4">Glycosyltransferase</fullName>
    </submittedName>
</protein>
<sequence>MTAQPAAEFHVSSVVRGSDVAAALVLARTVLDVHPETTVTLLDVDTALPAETKSSRIRVVGLHELGLAPDELHRKALYLDDTAFRAWLRPRLLQHLLGTRDVVVLLDPGFRVVGRLDALVQRALAEGTTAQPRAPHPVPDDGRTPSPDDAARAGALDDGVVAAARAGREVLSRWAQRCSRDTAAVPWLDQLLPVTQPAPLRVVSAWTVGPGTELTATYGGITADGAPVQLVDLRGFDPDRPWVIDPARAGVPRALLSEHPVLAEICADHGAELLARRASACPGAFRRIAAGPLVTPALRAAYRTGIDAAAVGSEMAPPDPFDPDTAAAFRAWLAEPALGRPGGEVSRYLAGVRSVRRDLQQAFPDVPGRDSPALLAWADRHGRHEEGIDAGLLDASLAAAGSRESHHASIDLGRRAVRGVRGVLGRAVRSAVSRRAGGVGDDAAHAGAAGPDWAGDAASETESADAAQRSRLTPGLNVVGYLRGELGVGESARLVIRALDAVDVPHRDVAVSRHVQSRQDATFTAIVGDRTFDTTLVCVNADLVADAVEHLPADVRAGYRIGMWYWEVEEFPASMHPAFGVVDEVWSATDFIRDALAPHTTKPVVTMTPPMPSPRPRPDATRDSLGLPEGFVFLFSFDHLSTLERKNPLGLIDAFRRSFAPGEGPSLVIKTINADRRIPDAERLRLRAAREPDVMLMEGYLDAGDRDALTALADCYISLHRAEGLGLSMAEAMALGKPVIATRYSGNLQFMDEDNSFLVPWSPVTIPADAEPYPLGGRWADPDLDAAAALMRQVVDAPALAARRGAQAAEDIAVRHSAETAGRAIATRLEEIRRTAAPA</sequence>
<dbReference type="SUPFAM" id="SSF53756">
    <property type="entry name" value="UDP-Glycosyltransferase/glycogen phosphorylase"/>
    <property type="match status" value="1"/>
</dbReference>
<reference evidence="4 5" key="1">
    <citation type="submission" date="2020-04" db="EMBL/GenBank/DDBJ databases">
        <title>Sequencing and Assembly of C. fimi.</title>
        <authorList>
            <person name="Ramsey A.R."/>
        </authorList>
    </citation>
    <scope>NUCLEOTIDE SEQUENCE [LARGE SCALE GENOMIC DNA]</scope>
    <source>
        <strain evidence="4 5">SB</strain>
    </source>
</reference>
<dbReference type="Proteomes" id="UP000562124">
    <property type="component" value="Unassembled WGS sequence"/>
</dbReference>
<dbReference type="SMR" id="A0A7Y0M1T1"/>
<feature type="region of interest" description="Disordered" evidence="2">
    <location>
        <begin position="435"/>
        <end position="469"/>
    </location>
</feature>
<evidence type="ECO:0000259" key="3">
    <source>
        <dbReference type="Pfam" id="PF00534"/>
    </source>
</evidence>
<feature type="region of interest" description="Disordered" evidence="2">
    <location>
        <begin position="602"/>
        <end position="621"/>
    </location>
</feature>
<dbReference type="PANTHER" id="PTHR46656">
    <property type="entry name" value="PUTATIVE-RELATED"/>
    <property type="match status" value="1"/>
</dbReference>
<dbReference type="RefSeq" id="WP_169325248.1">
    <property type="nucleotide sequence ID" value="NZ_JABCJJ010000018.1"/>
</dbReference>